<comment type="caution">
    <text evidence="2">The sequence shown here is derived from an EMBL/GenBank/DDBJ whole genome shotgun (WGS) entry which is preliminary data.</text>
</comment>
<accession>A0A9P7DSI1</accession>
<organism evidence="2 3">
    <name type="scientific">Suillus plorans</name>
    <dbReference type="NCBI Taxonomy" id="116603"/>
    <lineage>
        <taxon>Eukaryota</taxon>
        <taxon>Fungi</taxon>
        <taxon>Dikarya</taxon>
        <taxon>Basidiomycota</taxon>
        <taxon>Agaricomycotina</taxon>
        <taxon>Agaricomycetes</taxon>
        <taxon>Agaricomycetidae</taxon>
        <taxon>Boletales</taxon>
        <taxon>Suillineae</taxon>
        <taxon>Suillaceae</taxon>
        <taxon>Suillus</taxon>
    </lineage>
</organism>
<name>A0A9P7DSI1_9AGAM</name>
<feature type="chain" id="PRO_5040414011" description="Secreted protein" evidence="1">
    <location>
        <begin position="19"/>
        <end position="98"/>
    </location>
</feature>
<dbReference type="EMBL" id="JABBWE010000006">
    <property type="protein sequence ID" value="KAG1802102.1"/>
    <property type="molecule type" value="Genomic_DNA"/>
</dbReference>
<dbReference type="GeneID" id="64605428"/>
<proteinExistence type="predicted"/>
<sequence length="98" mass="11935">MQKFFSFSICIFFRLLTCQRLVHRWLFIDRRTKFYIEIHTMEPQKIVILSFRRAAQRDARGVQIGYDSLIVPDSRPLTAMWLVLPRCRTIQERKTRSW</sequence>
<keyword evidence="1" id="KW-0732">Signal</keyword>
<evidence type="ECO:0000256" key="1">
    <source>
        <dbReference type="SAM" id="SignalP"/>
    </source>
</evidence>
<gene>
    <name evidence="2" type="ORF">HD556DRAFT_798855</name>
</gene>
<evidence type="ECO:0000313" key="3">
    <source>
        <dbReference type="Proteomes" id="UP000719766"/>
    </source>
</evidence>
<evidence type="ECO:0008006" key="4">
    <source>
        <dbReference type="Google" id="ProtNLM"/>
    </source>
</evidence>
<dbReference type="RefSeq" id="XP_041165294.1">
    <property type="nucleotide sequence ID" value="XM_041311664.1"/>
</dbReference>
<dbReference type="Proteomes" id="UP000719766">
    <property type="component" value="Unassembled WGS sequence"/>
</dbReference>
<protein>
    <recommendedName>
        <fullName evidence="4">Secreted protein</fullName>
    </recommendedName>
</protein>
<keyword evidence="3" id="KW-1185">Reference proteome</keyword>
<reference evidence="2" key="1">
    <citation type="journal article" date="2020" name="New Phytol.">
        <title>Comparative genomics reveals dynamic genome evolution in host specialist ectomycorrhizal fungi.</title>
        <authorList>
            <person name="Lofgren L.A."/>
            <person name="Nguyen N.H."/>
            <person name="Vilgalys R."/>
            <person name="Ruytinx J."/>
            <person name="Liao H.L."/>
            <person name="Branco S."/>
            <person name="Kuo A."/>
            <person name="LaButti K."/>
            <person name="Lipzen A."/>
            <person name="Andreopoulos W."/>
            <person name="Pangilinan J."/>
            <person name="Riley R."/>
            <person name="Hundley H."/>
            <person name="Na H."/>
            <person name="Barry K."/>
            <person name="Grigoriev I.V."/>
            <person name="Stajich J.E."/>
            <person name="Kennedy P.G."/>
        </authorList>
    </citation>
    <scope>NUCLEOTIDE SEQUENCE</scope>
    <source>
        <strain evidence="2">S12</strain>
    </source>
</reference>
<evidence type="ECO:0000313" key="2">
    <source>
        <dbReference type="EMBL" id="KAG1802102.1"/>
    </source>
</evidence>
<dbReference type="AlphaFoldDB" id="A0A9P7DSI1"/>
<feature type="signal peptide" evidence="1">
    <location>
        <begin position="1"/>
        <end position="18"/>
    </location>
</feature>